<protein>
    <recommendedName>
        <fullName evidence="3">YolD-like family protein</fullName>
    </recommendedName>
</protein>
<dbReference type="Proteomes" id="UP000306630">
    <property type="component" value="Unassembled WGS sequence"/>
</dbReference>
<dbReference type="InterPro" id="IPR014962">
    <property type="entry name" value="YolD"/>
</dbReference>
<organism evidence="1 2">
    <name type="scientific">Muribaculum intestinale</name>
    <dbReference type="NCBI Taxonomy" id="1796646"/>
    <lineage>
        <taxon>Bacteria</taxon>
        <taxon>Pseudomonadati</taxon>
        <taxon>Bacteroidota</taxon>
        <taxon>Bacteroidia</taxon>
        <taxon>Bacteroidales</taxon>
        <taxon>Muribaculaceae</taxon>
        <taxon>Muribaculum</taxon>
    </lineage>
</organism>
<dbReference type="Pfam" id="PF08863">
    <property type="entry name" value="YolD"/>
    <property type="match status" value="1"/>
</dbReference>
<accession>A0A4V3RTC2</accession>
<dbReference type="EMBL" id="SRYD01000061">
    <property type="protein sequence ID" value="TGY70349.1"/>
    <property type="molecule type" value="Genomic_DNA"/>
</dbReference>
<sequence>MSRHDDIINLPHHVSKTRTPMSMENRAAQFAPFAALTGHDAAIAETARLTSEKPELSAEELDKLSRRLVYAIEKDATIRITYFQPDSFKHGGSYCQTEGKIKKIDEIDGLIILCDKQSIPLDCVMSIEGNLFNDIEL</sequence>
<proteinExistence type="predicted"/>
<reference evidence="1 2" key="1">
    <citation type="submission" date="2019-04" db="EMBL/GenBank/DDBJ databases">
        <title>Microbes associate with the intestines of laboratory mice.</title>
        <authorList>
            <person name="Navarre W."/>
            <person name="Wong E."/>
            <person name="Huang K."/>
            <person name="Tropini C."/>
            <person name="Ng K."/>
            <person name="Yu B."/>
        </authorList>
    </citation>
    <scope>NUCLEOTIDE SEQUENCE [LARGE SCALE GENOMIC DNA]</scope>
    <source>
        <strain evidence="1 2">NM06_A21</strain>
    </source>
</reference>
<comment type="caution">
    <text evidence="1">The sequence shown here is derived from an EMBL/GenBank/DDBJ whole genome shotgun (WGS) entry which is preliminary data.</text>
</comment>
<evidence type="ECO:0008006" key="3">
    <source>
        <dbReference type="Google" id="ProtNLM"/>
    </source>
</evidence>
<name>A0A4V3RTC2_9BACT</name>
<dbReference type="AlphaFoldDB" id="A0A4V3RTC2"/>
<gene>
    <name evidence="1" type="ORF">E5333_12850</name>
</gene>
<evidence type="ECO:0000313" key="2">
    <source>
        <dbReference type="Proteomes" id="UP000306630"/>
    </source>
</evidence>
<dbReference type="RefSeq" id="WP_135993802.1">
    <property type="nucleotide sequence ID" value="NZ_SRYD01000061.1"/>
</dbReference>
<evidence type="ECO:0000313" key="1">
    <source>
        <dbReference type="EMBL" id="TGY70349.1"/>
    </source>
</evidence>